<dbReference type="EMBL" id="SJPV01000005">
    <property type="protein sequence ID" value="TWU37310.1"/>
    <property type="molecule type" value="Genomic_DNA"/>
</dbReference>
<organism evidence="1 2">
    <name type="scientific">Novipirellula artificiosorum</name>
    <dbReference type="NCBI Taxonomy" id="2528016"/>
    <lineage>
        <taxon>Bacteria</taxon>
        <taxon>Pseudomonadati</taxon>
        <taxon>Planctomycetota</taxon>
        <taxon>Planctomycetia</taxon>
        <taxon>Pirellulales</taxon>
        <taxon>Pirellulaceae</taxon>
        <taxon>Novipirellula</taxon>
    </lineage>
</organism>
<gene>
    <name evidence="1" type="ORF">Poly41_34390</name>
</gene>
<keyword evidence="2" id="KW-1185">Reference proteome</keyword>
<proteinExistence type="predicted"/>
<accession>A0A5C6DKC8</accession>
<protein>
    <submittedName>
        <fullName evidence="1">Uncharacterized protein</fullName>
    </submittedName>
</protein>
<reference evidence="1 2" key="1">
    <citation type="submission" date="2019-02" db="EMBL/GenBank/DDBJ databases">
        <title>Deep-cultivation of Planctomycetes and their phenomic and genomic characterization uncovers novel biology.</title>
        <authorList>
            <person name="Wiegand S."/>
            <person name="Jogler M."/>
            <person name="Boedeker C."/>
            <person name="Pinto D."/>
            <person name="Vollmers J."/>
            <person name="Rivas-Marin E."/>
            <person name="Kohn T."/>
            <person name="Peeters S.H."/>
            <person name="Heuer A."/>
            <person name="Rast P."/>
            <person name="Oberbeckmann S."/>
            <person name="Bunk B."/>
            <person name="Jeske O."/>
            <person name="Meyerdierks A."/>
            <person name="Storesund J.E."/>
            <person name="Kallscheuer N."/>
            <person name="Luecker S."/>
            <person name="Lage O.M."/>
            <person name="Pohl T."/>
            <person name="Merkel B.J."/>
            <person name="Hornburger P."/>
            <person name="Mueller R.-W."/>
            <person name="Bruemmer F."/>
            <person name="Labrenz M."/>
            <person name="Spormann A.M."/>
            <person name="Op Den Camp H."/>
            <person name="Overmann J."/>
            <person name="Amann R."/>
            <person name="Jetten M.S.M."/>
            <person name="Mascher T."/>
            <person name="Medema M.H."/>
            <person name="Devos D.P."/>
            <person name="Kaster A.-K."/>
            <person name="Ovreas L."/>
            <person name="Rohde M."/>
            <person name="Galperin M.Y."/>
            <person name="Jogler C."/>
        </authorList>
    </citation>
    <scope>NUCLEOTIDE SEQUENCE [LARGE SCALE GENOMIC DNA]</scope>
    <source>
        <strain evidence="1 2">Poly41</strain>
    </source>
</reference>
<sequence>MSRNDENQKAPFFVRLLKQPFPATRRWSCSDQLDSTSNIQAYFSRIAGSTKVMRFAKKGVSLVTIFLAFLRNAEE</sequence>
<name>A0A5C6DKC8_9BACT</name>
<dbReference type="AlphaFoldDB" id="A0A5C6DKC8"/>
<evidence type="ECO:0000313" key="1">
    <source>
        <dbReference type="EMBL" id="TWU37310.1"/>
    </source>
</evidence>
<comment type="caution">
    <text evidence="1">The sequence shown here is derived from an EMBL/GenBank/DDBJ whole genome shotgun (WGS) entry which is preliminary data.</text>
</comment>
<evidence type="ECO:0000313" key="2">
    <source>
        <dbReference type="Proteomes" id="UP000319143"/>
    </source>
</evidence>
<dbReference type="Proteomes" id="UP000319143">
    <property type="component" value="Unassembled WGS sequence"/>
</dbReference>